<dbReference type="PANTHER" id="PTHR10655:SF17">
    <property type="entry name" value="LYSOPHOSPHOLIPASE-LIKE PROTEIN 1"/>
    <property type="match status" value="1"/>
</dbReference>
<organism evidence="4 5">
    <name type="scientific">Telluria antibiotica</name>
    <dbReference type="NCBI Taxonomy" id="2717319"/>
    <lineage>
        <taxon>Bacteria</taxon>
        <taxon>Pseudomonadati</taxon>
        <taxon>Pseudomonadota</taxon>
        <taxon>Betaproteobacteria</taxon>
        <taxon>Burkholderiales</taxon>
        <taxon>Oxalobacteraceae</taxon>
        <taxon>Telluria group</taxon>
        <taxon>Telluria</taxon>
    </lineage>
</organism>
<dbReference type="RefSeq" id="WP_166863009.1">
    <property type="nucleotide sequence ID" value="NZ_JAAQOM010000018.1"/>
</dbReference>
<dbReference type="SUPFAM" id="SSF53474">
    <property type="entry name" value="alpha/beta-Hydrolases"/>
    <property type="match status" value="1"/>
</dbReference>
<name>A0ABX0PJA0_9BURK</name>
<dbReference type="EMBL" id="JAAQOM010000018">
    <property type="protein sequence ID" value="NIA56921.1"/>
    <property type="molecule type" value="Genomic_DNA"/>
</dbReference>
<dbReference type="Proteomes" id="UP000716322">
    <property type="component" value="Unassembled WGS sequence"/>
</dbReference>
<gene>
    <name evidence="4" type="ORF">HAV22_25180</name>
</gene>
<evidence type="ECO:0000259" key="3">
    <source>
        <dbReference type="Pfam" id="PF02230"/>
    </source>
</evidence>
<dbReference type="InterPro" id="IPR029058">
    <property type="entry name" value="AB_hydrolase_fold"/>
</dbReference>
<dbReference type="PANTHER" id="PTHR10655">
    <property type="entry name" value="LYSOPHOSPHOLIPASE-RELATED"/>
    <property type="match status" value="1"/>
</dbReference>
<reference evidence="4 5" key="1">
    <citation type="submission" date="2020-03" db="EMBL/GenBank/DDBJ databases">
        <title>Genome sequence of strain Massilia sp. TW-1.</title>
        <authorList>
            <person name="Chaudhary D.K."/>
        </authorList>
    </citation>
    <scope>NUCLEOTIDE SEQUENCE [LARGE SCALE GENOMIC DNA]</scope>
    <source>
        <strain evidence="4 5">TW-1</strain>
    </source>
</reference>
<dbReference type="Pfam" id="PF02230">
    <property type="entry name" value="Abhydrolase_2"/>
    <property type="match status" value="1"/>
</dbReference>
<evidence type="ECO:0000256" key="1">
    <source>
        <dbReference type="ARBA" id="ARBA00006499"/>
    </source>
</evidence>
<feature type="domain" description="Phospholipase/carboxylesterase/thioesterase" evidence="3">
    <location>
        <begin position="28"/>
        <end position="219"/>
    </location>
</feature>
<dbReference type="InterPro" id="IPR050565">
    <property type="entry name" value="LYPA1-2/EST-like"/>
</dbReference>
<dbReference type="Gene3D" id="3.40.50.1820">
    <property type="entry name" value="alpha/beta hydrolase"/>
    <property type="match status" value="1"/>
</dbReference>
<proteinExistence type="inferred from homology"/>
<keyword evidence="2" id="KW-0378">Hydrolase</keyword>
<evidence type="ECO:0000256" key="2">
    <source>
        <dbReference type="ARBA" id="ARBA00022801"/>
    </source>
</evidence>
<comment type="similarity">
    <text evidence="1">Belongs to the AB hydrolase superfamily. AB hydrolase 2 family.</text>
</comment>
<evidence type="ECO:0000313" key="5">
    <source>
        <dbReference type="Proteomes" id="UP000716322"/>
    </source>
</evidence>
<evidence type="ECO:0000313" key="4">
    <source>
        <dbReference type="EMBL" id="NIA56921.1"/>
    </source>
</evidence>
<protein>
    <submittedName>
        <fullName evidence="4">Phospholipase</fullName>
    </submittedName>
</protein>
<keyword evidence="5" id="KW-1185">Reference proteome</keyword>
<dbReference type="InterPro" id="IPR003140">
    <property type="entry name" value="PLipase/COase/thioEstase"/>
</dbReference>
<comment type="caution">
    <text evidence="4">The sequence shown here is derived from an EMBL/GenBank/DDBJ whole genome shotgun (WGS) entry which is preliminary data.</text>
</comment>
<sequence length="236" mass="25195">MTEALNNVTIEPVTGLAYRLRPAQVETANAPCLLLLHGVGSNESGFIELARQMDPRLVVILLRGPLVLAPGRFAWFQVSFTPSGPAINTTQADDSRARLLDFIDRLPPNHGVDPERIWIAGFSQGGIMSASVALTAPERVAGFGVLSGRILPEVLPQVRQVPALGKVQAFVSHGVHDQTLGIHFAHHARQVLTGLGVPLSYTEYAAGHALDGDMIGDFQGWLGRQLDADTSAVNGA</sequence>
<accession>A0ABX0PJA0</accession>